<dbReference type="InterPro" id="IPR015943">
    <property type="entry name" value="WD40/YVTN_repeat-like_dom_sf"/>
</dbReference>
<evidence type="ECO:0000259" key="5">
    <source>
        <dbReference type="Pfam" id="PF23726"/>
    </source>
</evidence>
<protein>
    <submittedName>
        <fullName evidence="6">CPSF_A domain-containing protein</fullName>
    </submittedName>
</protein>
<name>A0A0M3K416_ANISI</name>
<dbReference type="InterPro" id="IPR058543">
    <property type="entry name" value="Beta-prop_RSE1/DDB1/CPSF1_2nd"/>
</dbReference>
<dbReference type="PANTHER" id="PTHR10644">
    <property type="entry name" value="DNA REPAIR/RNA PROCESSING CPSF FAMILY"/>
    <property type="match status" value="1"/>
</dbReference>
<evidence type="ECO:0000256" key="2">
    <source>
        <dbReference type="ARBA" id="ARBA00023242"/>
    </source>
</evidence>
<proteinExistence type="predicted"/>
<dbReference type="InterPro" id="IPR050358">
    <property type="entry name" value="RSE1/DDB1/CFT1"/>
</dbReference>
<sequence length="1415" mass="158601">LCRKVFKYNYEISVSVMYSILHETDDSTTVNFSEYGKFLPGNGMQLVTIGAKFLRLHRFNPYGLVPDVEHQWNQTTRLECLLSVRLLAPVKSLAVARIPQNPNCDCLLLGFDNAKLSVVGFNTAERSLKTISLHCFEEELLKDGYVTDLPSPLIRVDPNQRCAVMLIYGRYLAVLPFDEASPHLHTYTIPLTSIDPRLVNIIDMTFLDGYYEPTLIFLFEPAQTTAGRACVRYDTVCMLGVSLNVKEQVHASVWQLNNLPMDCTQVLMIPRPVGGALFIGPNEVIYLNQSVPPCGIMLNSCMEAFTKFPLKDAKEMCLTLDSCAACVISSNKIAVCLRNGALYMLTLVIDSTNSVKSLELNHEFEVSIPYTITACSTGYLFIGSRVGDSQLIEYVTELVPVDDPSEAKKPKLEPTVTSQNPLEDEDLELYGKALPSGAAQEATVEKMRFRVLDRLLNVAPCKRMTVGCCEGLNSYLQGHQRLDPVFDLVCACGHGKDASICIFQRSIRPDIITSSSIEGVIQYWAVGRREDDTHMYIIASKELGSLALETDNDLIELEAPIFITSESTIAAGELADGGLSVQVTTSSIAVVAEGQQIQLIPLQLTFPVLSASIVDPFVAICTQNGRLLLYELENTPHVHLKEVEINSKLIHNDSPITATCVYRDMSGIIQFCSTSSAIKQSTSSAYNKSEMDLDDFDDLLLYGDSKKKQRETRKKRKIVGTRQNLGDTPQLETDVVDPNTVVPSHWIILARENGNLYVYSIPEMQLVYMIKKFNHLPDIATDEMNYAEEEKQHSTVIAPSVETSHALVNEALVVKPEELIVEVLLTGMGMNQCRPVLFVVVDDVVSVYEMFAFDNGIVEHLAIRFKRLHHNAVIRSNRFQTSEGRAPVEAARDTARYRTALHPFERIGNILNGVFICSSYPYLFLMDSGILHMHPLNLEGSITSFTAFNNAVCPNGFVYLTEREWSMRIATLPSNMELDHSFPVRKIPTGRTIHNVVYLLQSNTFAVVSSQKKPNNKLCVLVNEDKSFETHEKPDSFVLPEIDAYDLKLYSPEDWKPVPNTEIKMDDFEVLTSCEEVLLKSESTVAGVQNYLAVGTACNYGEEVLVRGRIIISEIIEVVPEPGQPTSKHRIKTLYDKEQKGPVTSLCSCNGYLLCGMGQKVFIWLFRDNNLQGISFLDMHFYVHQLVGVRNLALACDIYKSVALLRYQEEYKALSLASRDMRAVVQPPMTAQFLIDNKQMAFIMSDEAGNIAVFNYLPETLESFGGERLILRSEINIGTNVNSFVRVKGHISNGFVENEHYSLNRQSVLFCSLDGSFGFVRPLSEKVFRRLHMLQQLMSSLVAQPAGLNIKGSRAARPQRPNHYLNIRNMVDGDVVFQYLYLSLADKNDLARKLGTSRYHIIDDLIEINRVTSHY</sequence>
<dbReference type="InterPro" id="IPR036322">
    <property type="entry name" value="WD40_repeat_dom_sf"/>
</dbReference>
<dbReference type="GO" id="GO:0005634">
    <property type="term" value="C:nucleus"/>
    <property type="evidence" value="ECO:0007669"/>
    <property type="project" value="UniProtKB-SubCell"/>
</dbReference>
<evidence type="ECO:0000313" key="6">
    <source>
        <dbReference type="WBParaSite" id="ASIM_0001570701-mRNA-1"/>
    </source>
</evidence>
<evidence type="ECO:0000259" key="4">
    <source>
        <dbReference type="Pfam" id="PF10433"/>
    </source>
</evidence>
<dbReference type="WBParaSite" id="ASIM_0001570701-mRNA-1">
    <property type="protein sequence ID" value="ASIM_0001570701-mRNA-1"/>
    <property type="gene ID" value="ASIM_0001570701"/>
</dbReference>
<dbReference type="Pfam" id="PF23726">
    <property type="entry name" value="Beta-prop_RSE1_2nd"/>
    <property type="match status" value="1"/>
</dbReference>
<dbReference type="SUPFAM" id="SSF50978">
    <property type="entry name" value="WD40 repeat-like"/>
    <property type="match status" value="1"/>
</dbReference>
<dbReference type="InterPro" id="IPR018846">
    <property type="entry name" value="Beta-prop_RSE1/DDB1/CPSF1_1st"/>
</dbReference>
<evidence type="ECO:0000256" key="1">
    <source>
        <dbReference type="ARBA" id="ARBA00004123"/>
    </source>
</evidence>
<feature type="domain" description="RSE1/DDB1/CPSF1 second beta-propeller" evidence="5">
    <location>
        <begin position="509"/>
        <end position="971"/>
    </location>
</feature>
<comment type="subcellular location">
    <subcellularLocation>
        <location evidence="1">Nucleus</location>
    </subcellularLocation>
</comment>
<dbReference type="Pfam" id="PF10433">
    <property type="entry name" value="Beta-prop_RSE1_1st"/>
    <property type="match status" value="1"/>
</dbReference>
<keyword evidence="2" id="KW-0539">Nucleus</keyword>
<dbReference type="Gene3D" id="2.130.10.10">
    <property type="entry name" value="YVTN repeat-like/Quinoprotein amine dehydrogenase"/>
    <property type="match status" value="3"/>
</dbReference>
<dbReference type="GO" id="GO:0003676">
    <property type="term" value="F:nucleic acid binding"/>
    <property type="evidence" value="ECO:0007669"/>
    <property type="project" value="InterPro"/>
</dbReference>
<feature type="domain" description="RSE1/DDB1/CPSF1 first beta-propeller" evidence="4">
    <location>
        <begin position="33"/>
        <end position="394"/>
    </location>
</feature>
<dbReference type="InterPro" id="IPR004871">
    <property type="entry name" value="RSE1/DDB1/CPSF1_C"/>
</dbReference>
<organism evidence="6">
    <name type="scientific">Anisakis simplex</name>
    <name type="common">Herring worm</name>
    <dbReference type="NCBI Taxonomy" id="6269"/>
    <lineage>
        <taxon>Eukaryota</taxon>
        <taxon>Metazoa</taxon>
        <taxon>Ecdysozoa</taxon>
        <taxon>Nematoda</taxon>
        <taxon>Chromadorea</taxon>
        <taxon>Rhabditida</taxon>
        <taxon>Spirurina</taxon>
        <taxon>Ascaridomorpha</taxon>
        <taxon>Ascaridoidea</taxon>
        <taxon>Anisakidae</taxon>
        <taxon>Anisakis</taxon>
        <taxon>Anisakis simplex complex</taxon>
    </lineage>
</organism>
<dbReference type="Pfam" id="PF03178">
    <property type="entry name" value="CPSF_A"/>
    <property type="match status" value="1"/>
</dbReference>
<evidence type="ECO:0000259" key="3">
    <source>
        <dbReference type="Pfam" id="PF03178"/>
    </source>
</evidence>
<accession>A0A0M3K416</accession>
<feature type="domain" description="RSE1/DDB1/CPSF1 C-terminal" evidence="3">
    <location>
        <begin position="1045"/>
        <end position="1380"/>
    </location>
</feature>
<reference evidence="6" key="1">
    <citation type="submission" date="2017-02" db="UniProtKB">
        <authorList>
            <consortium name="WormBaseParasite"/>
        </authorList>
    </citation>
    <scope>IDENTIFICATION</scope>
</reference>